<evidence type="ECO:0000313" key="14">
    <source>
        <dbReference type="EnsemblMetazoa" id="G23987.2:cds"/>
    </source>
</evidence>
<feature type="compositionally biased region" description="Basic and acidic residues" evidence="12">
    <location>
        <begin position="1"/>
        <end position="16"/>
    </location>
</feature>
<feature type="domain" description="Cadherin Y-type LIR-motif" evidence="13">
    <location>
        <begin position="3"/>
        <end position="59"/>
    </location>
</feature>
<dbReference type="Gene3D" id="4.10.900.10">
    <property type="entry name" value="TCF3-CBD (Catenin binding domain)"/>
    <property type="match status" value="1"/>
</dbReference>
<evidence type="ECO:0000256" key="2">
    <source>
        <dbReference type="ARBA" id="ARBA00022475"/>
    </source>
</evidence>
<dbReference type="AlphaFoldDB" id="A0A8W8KI26"/>
<protein>
    <recommendedName>
        <fullName evidence="13">Cadherin Y-type LIR-motif domain-containing protein</fullName>
    </recommendedName>
</protein>
<keyword evidence="2" id="KW-1003">Cell membrane</keyword>
<dbReference type="Proteomes" id="UP000005408">
    <property type="component" value="Unassembled WGS sequence"/>
</dbReference>
<dbReference type="GO" id="GO:0005509">
    <property type="term" value="F:calcium ion binding"/>
    <property type="evidence" value="ECO:0007669"/>
    <property type="project" value="InterPro"/>
</dbReference>
<comment type="subcellular location">
    <subcellularLocation>
        <location evidence="1">Cell membrane</location>
        <topology evidence="1">Single-pass type I membrane protein</topology>
    </subcellularLocation>
</comment>
<organism evidence="14 15">
    <name type="scientific">Magallana gigas</name>
    <name type="common">Pacific oyster</name>
    <name type="synonym">Crassostrea gigas</name>
    <dbReference type="NCBI Taxonomy" id="29159"/>
    <lineage>
        <taxon>Eukaryota</taxon>
        <taxon>Metazoa</taxon>
        <taxon>Spiralia</taxon>
        <taxon>Lophotrochozoa</taxon>
        <taxon>Mollusca</taxon>
        <taxon>Bivalvia</taxon>
        <taxon>Autobranchia</taxon>
        <taxon>Pteriomorphia</taxon>
        <taxon>Ostreida</taxon>
        <taxon>Ostreoidea</taxon>
        <taxon>Ostreidae</taxon>
        <taxon>Magallana</taxon>
    </lineage>
</organism>
<keyword evidence="6" id="KW-0106">Calcium</keyword>
<evidence type="ECO:0000256" key="8">
    <source>
        <dbReference type="ARBA" id="ARBA00022989"/>
    </source>
</evidence>
<evidence type="ECO:0000313" key="15">
    <source>
        <dbReference type="Proteomes" id="UP000005408"/>
    </source>
</evidence>
<evidence type="ECO:0000259" key="13">
    <source>
        <dbReference type="Pfam" id="PF01049"/>
    </source>
</evidence>
<keyword evidence="4" id="KW-0479">Metal-binding</keyword>
<keyword evidence="5" id="KW-0677">Repeat</keyword>
<dbReference type="InterPro" id="IPR000233">
    <property type="entry name" value="Cadherin_Y-type_LIR"/>
</dbReference>
<evidence type="ECO:0000256" key="1">
    <source>
        <dbReference type="ARBA" id="ARBA00004251"/>
    </source>
</evidence>
<keyword evidence="15" id="KW-1185">Reference proteome</keyword>
<dbReference type="GO" id="GO:0005886">
    <property type="term" value="C:plasma membrane"/>
    <property type="evidence" value="ECO:0007669"/>
    <property type="project" value="UniProtKB-SubCell"/>
</dbReference>
<keyword evidence="10" id="KW-0325">Glycoprotein</keyword>
<name>A0A8W8KI26_MAGGI</name>
<feature type="compositionally biased region" description="Low complexity" evidence="12">
    <location>
        <begin position="25"/>
        <end position="37"/>
    </location>
</feature>
<accession>A0A8W8KI26</accession>
<evidence type="ECO:0000256" key="12">
    <source>
        <dbReference type="SAM" id="MobiDB-lite"/>
    </source>
</evidence>
<evidence type="ECO:0000256" key="10">
    <source>
        <dbReference type="ARBA" id="ARBA00023180"/>
    </source>
</evidence>
<dbReference type="InterPro" id="IPR027397">
    <property type="entry name" value="Catenin-bd_sf"/>
</dbReference>
<evidence type="ECO:0000256" key="6">
    <source>
        <dbReference type="ARBA" id="ARBA00022837"/>
    </source>
</evidence>
<evidence type="ECO:0000256" key="11">
    <source>
        <dbReference type="RuleBase" id="RU004357"/>
    </source>
</evidence>
<dbReference type="GO" id="GO:0007156">
    <property type="term" value="P:homophilic cell adhesion via plasma membrane adhesion molecules"/>
    <property type="evidence" value="ECO:0007669"/>
    <property type="project" value="InterPro"/>
</dbReference>
<evidence type="ECO:0000256" key="7">
    <source>
        <dbReference type="ARBA" id="ARBA00022889"/>
    </source>
</evidence>
<dbReference type="EnsemblMetazoa" id="G23987.2">
    <property type="protein sequence ID" value="G23987.2:cds"/>
    <property type="gene ID" value="G23987"/>
</dbReference>
<evidence type="ECO:0000256" key="9">
    <source>
        <dbReference type="ARBA" id="ARBA00023136"/>
    </source>
</evidence>
<reference evidence="14" key="1">
    <citation type="submission" date="2022-08" db="UniProtKB">
        <authorList>
            <consortium name="EnsemblMetazoa"/>
        </authorList>
    </citation>
    <scope>IDENTIFICATION</scope>
    <source>
        <strain evidence="14">05x7-T-G4-1.051#20</strain>
    </source>
</reference>
<dbReference type="FunFam" id="4.10.900.10:FF:000001">
    <property type="entry name" value="Cadherin 2"/>
    <property type="match status" value="1"/>
</dbReference>
<keyword evidence="9" id="KW-0472">Membrane</keyword>
<keyword evidence="8" id="KW-1133">Transmembrane helix</keyword>
<dbReference type="Pfam" id="PF01049">
    <property type="entry name" value="CADH_Y-type_LIR"/>
    <property type="match status" value="1"/>
</dbReference>
<comment type="function">
    <text evidence="11">Cadherins are calcium-dependent cell adhesion proteins.</text>
</comment>
<proteinExistence type="predicted"/>
<evidence type="ECO:0000256" key="4">
    <source>
        <dbReference type="ARBA" id="ARBA00022723"/>
    </source>
</evidence>
<keyword evidence="7" id="KW-0130">Cell adhesion</keyword>
<sequence>NLDPDAPPHDTLRDFQYEGEGSDAGSLSSLNTTSSGGDQDYDFLNEWGPKFSKLADMYNNYEDDSDQ</sequence>
<evidence type="ECO:0000256" key="3">
    <source>
        <dbReference type="ARBA" id="ARBA00022692"/>
    </source>
</evidence>
<evidence type="ECO:0000256" key="5">
    <source>
        <dbReference type="ARBA" id="ARBA00022737"/>
    </source>
</evidence>
<keyword evidence="3" id="KW-0812">Transmembrane</keyword>
<feature type="region of interest" description="Disordered" evidence="12">
    <location>
        <begin position="1"/>
        <end position="41"/>
    </location>
</feature>